<sequence length="275" mass="31100">MKDDDFILEEDSNMPQEGDLIFDKDNEKLEEPKKPPKKYTPNKGSTSPPVGESIVNTQSLQELLSELSFISIQIQKDTDELKKFEGMGKVISNLESIKNKEINIDVAPLISKIESEINLISQDLKTKAAQIKNDFDFSELDEIKKSLQDVNNNVKKAKSHQIFWVALFAFGMGMSAPYVAPYLNVTLPFLGEVAKKEIKIVEKQVIVEKPIYVEKPFYVEKEVKEPCVNTNNLGIFDNPNGDKSLIYLKNLGEVTQKKDGIYYIPLKAIAKNPKN</sequence>
<feature type="transmembrane region" description="Helical" evidence="2">
    <location>
        <begin position="162"/>
        <end position="180"/>
    </location>
</feature>
<feature type="compositionally biased region" description="Basic and acidic residues" evidence="1">
    <location>
        <begin position="21"/>
        <end position="34"/>
    </location>
</feature>
<dbReference type="STRING" id="326298.Suden_1626"/>
<dbReference type="HOGENOM" id="CLU_1011655_0_0_7"/>
<dbReference type="RefSeq" id="WP_011373244.1">
    <property type="nucleotide sequence ID" value="NC_007575.1"/>
</dbReference>
<accession>Q30Q28</accession>
<evidence type="ECO:0000313" key="4">
    <source>
        <dbReference type="Proteomes" id="UP000002714"/>
    </source>
</evidence>
<keyword evidence="4" id="KW-1185">Reference proteome</keyword>
<keyword evidence="2" id="KW-0812">Transmembrane</keyword>
<name>Q30Q28_SULDN</name>
<evidence type="ECO:0000256" key="1">
    <source>
        <dbReference type="SAM" id="MobiDB-lite"/>
    </source>
</evidence>
<keyword evidence="2" id="KW-1133">Transmembrane helix</keyword>
<dbReference type="AlphaFoldDB" id="Q30Q28"/>
<dbReference type="Proteomes" id="UP000002714">
    <property type="component" value="Chromosome"/>
</dbReference>
<feature type="compositionally biased region" description="Acidic residues" evidence="1">
    <location>
        <begin position="1"/>
        <end position="12"/>
    </location>
</feature>
<evidence type="ECO:0000256" key="2">
    <source>
        <dbReference type="SAM" id="Phobius"/>
    </source>
</evidence>
<keyword evidence="2" id="KW-0472">Membrane</keyword>
<organism evidence="3 4">
    <name type="scientific">Sulfurimonas denitrificans (strain ATCC 33889 / DSM 1251)</name>
    <name type="common">Thiomicrospira denitrificans (strain ATCC 33889 / DSM 1251)</name>
    <dbReference type="NCBI Taxonomy" id="326298"/>
    <lineage>
        <taxon>Bacteria</taxon>
        <taxon>Pseudomonadati</taxon>
        <taxon>Campylobacterota</taxon>
        <taxon>Epsilonproteobacteria</taxon>
        <taxon>Campylobacterales</taxon>
        <taxon>Sulfurimonadaceae</taxon>
        <taxon>Sulfurimonas</taxon>
    </lineage>
</organism>
<protein>
    <submittedName>
        <fullName evidence="3">Uncharacterized protein</fullName>
    </submittedName>
</protein>
<proteinExistence type="predicted"/>
<reference evidence="3 4" key="1">
    <citation type="journal article" date="2008" name="Appl. Environ. Microbiol.">
        <title>Genome of the epsilonproteobacterial chemolithoautotroph Sulfurimonas denitrificans.</title>
        <authorList>
            <person name="Sievert S.M."/>
            <person name="Scott K.M."/>
            <person name="Klotz M.G."/>
            <person name="Chain P.S.G."/>
            <person name="Hauser L.J."/>
            <person name="Hemp J."/>
            <person name="Huegler M."/>
            <person name="Land M."/>
            <person name="Lapidus A."/>
            <person name="Larimer F.W."/>
            <person name="Lucas S."/>
            <person name="Malfatti S.A."/>
            <person name="Meyer F."/>
            <person name="Paulsen I.T."/>
            <person name="Ren Q."/>
            <person name="Simon J."/>
            <person name="Bailey K."/>
            <person name="Diaz E."/>
            <person name="Fitzpatrick K.A."/>
            <person name="Glover B."/>
            <person name="Gwatney N."/>
            <person name="Korajkic A."/>
            <person name="Long A."/>
            <person name="Mobberley J.M."/>
            <person name="Pantry S.N."/>
            <person name="Pazder G."/>
            <person name="Peterson S."/>
            <person name="Quintanilla J.D."/>
            <person name="Sprinkle R."/>
            <person name="Stephens J."/>
            <person name="Thomas P."/>
            <person name="Vaughn R."/>
            <person name="Weber M.J."/>
            <person name="Wooten L.L."/>
        </authorList>
    </citation>
    <scope>NUCLEOTIDE SEQUENCE [LARGE SCALE GENOMIC DNA]</scope>
    <source>
        <strain evidence="4">ATCC 33889 / DSM 1251</strain>
    </source>
</reference>
<evidence type="ECO:0000313" key="3">
    <source>
        <dbReference type="EMBL" id="ABB44903.1"/>
    </source>
</evidence>
<feature type="region of interest" description="Disordered" evidence="1">
    <location>
        <begin position="1"/>
        <end position="52"/>
    </location>
</feature>
<gene>
    <name evidence="3" type="ordered locus">Suden_1626</name>
</gene>
<dbReference type="KEGG" id="tdn:Suden_1626"/>
<dbReference type="EMBL" id="CP000153">
    <property type="protein sequence ID" value="ABB44903.1"/>
    <property type="molecule type" value="Genomic_DNA"/>
</dbReference>